<accession>A0A317VVW3</accession>
<dbReference type="GeneID" id="37070906"/>
<evidence type="ECO:0000313" key="2">
    <source>
        <dbReference type="EMBL" id="PWY77038.1"/>
    </source>
</evidence>
<keyword evidence="3" id="KW-1185">Reference proteome</keyword>
<name>A0A317VVW3_9EURO</name>
<protein>
    <submittedName>
        <fullName evidence="2">Uncharacterized protein</fullName>
    </submittedName>
</protein>
<reference evidence="2 3" key="1">
    <citation type="submission" date="2016-12" db="EMBL/GenBank/DDBJ databases">
        <title>The genomes of Aspergillus section Nigri reveals drivers in fungal speciation.</title>
        <authorList>
            <consortium name="DOE Joint Genome Institute"/>
            <person name="Vesth T.C."/>
            <person name="Nybo J."/>
            <person name="Theobald S."/>
            <person name="Brandl J."/>
            <person name="Frisvad J.C."/>
            <person name="Nielsen K.F."/>
            <person name="Lyhne E.K."/>
            <person name="Kogle M.E."/>
            <person name="Kuo A."/>
            <person name="Riley R."/>
            <person name="Clum A."/>
            <person name="Nolan M."/>
            <person name="Lipzen A."/>
            <person name="Salamov A."/>
            <person name="Henrissat B."/>
            <person name="Wiebenga A."/>
            <person name="De Vries R.P."/>
            <person name="Grigoriev I.V."/>
            <person name="Mortensen U.H."/>
            <person name="Andersen M.R."/>
            <person name="Baker S.E."/>
        </authorList>
    </citation>
    <scope>NUCLEOTIDE SEQUENCE [LARGE SCALE GENOMIC DNA]</scope>
    <source>
        <strain evidence="2 3">CBS 117.55</strain>
    </source>
</reference>
<dbReference type="VEuPathDB" id="FungiDB:BO70DRAFT_70977"/>
<comment type="caution">
    <text evidence="2">The sequence shown here is derived from an EMBL/GenBank/DDBJ whole genome shotgun (WGS) entry which is preliminary data.</text>
</comment>
<dbReference type="EMBL" id="MSFL01000019">
    <property type="protein sequence ID" value="PWY77038.1"/>
    <property type="molecule type" value="Genomic_DNA"/>
</dbReference>
<feature type="region of interest" description="Disordered" evidence="1">
    <location>
        <begin position="188"/>
        <end position="249"/>
    </location>
</feature>
<organism evidence="2 3">
    <name type="scientific">Aspergillus heteromorphus CBS 117.55</name>
    <dbReference type="NCBI Taxonomy" id="1448321"/>
    <lineage>
        <taxon>Eukaryota</taxon>
        <taxon>Fungi</taxon>
        <taxon>Dikarya</taxon>
        <taxon>Ascomycota</taxon>
        <taxon>Pezizomycotina</taxon>
        <taxon>Eurotiomycetes</taxon>
        <taxon>Eurotiomycetidae</taxon>
        <taxon>Eurotiales</taxon>
        <taxon>Aspergillaceae</taxon>
        <taxon>Aspergillus</taxon>
        <taxon>Aspergillus subgen. Circumdati</taxon>
    </lineage>
</organism>
<feature type="region of interest" description="Disordered" evidence="1">
    <location>
        <begin position="273"/>
        <end position="296"/>
    </location>
</feature>
<sequence length="296" mass="32682">MSLPKHTSPEPLPLSSSPSKHSIRRTSGSTLPSRPQSIIDRPATAQQVTLPEEEGEEQHLQHQHHNNHPDTQPPFQPFFTLIEDAHSSEYHHPTIHYIFSDDDTDIITEAALRTLESEPDGFPRNKSQPQPHAHHDSNSRPGTAYEDPDPDADADDPHRKESLLPHPIPGVRDNYIILDVDYASQEGAAAATGGTTHPEPTTTTTDKTHDPHAPNTTNHNSNPKTRAPTRTPQNSRSHPHTASPPLGKCYTRTLVPLRHSRTRIHLLAGLQGGAGETDKQRTGASCSRSRGRRVCR</sequence>
<gene>
    <name evidence="2" type="ORF">BO70DRAFT_70977</name>
</gene>
<proteinExistence type="predicted"/>
<feature type="compositionally biased region" description="Polar residues" evidence="1">
    <location>
        <begin position="214"/>
        <end position="236"/>
    </location>
</feature>
<feature type="compositionally biased region" description="Polar residues" evidence="1">
    <location>
        <begin position="25"/>
        <end position="36"/>
    </location>
</feature>
<feature type="region of interest" description="Disordered" evidence="1">
    <location>
        <begin position="1"/>
        <end position="77"/>
    </location>
</feature>
<dbReference type="OrthoDB" id="1681166at2759"/>
<feature type="compositionally biased region" description="Low complexity" evidence="1">
    <location>
        <begin position="188"/>
        <end position="205"/>
    </location>
</feature>
<dbReference type="Proteomes" id="UP000247233">
    <property type="component" value="Unassembled WGS sequence"/>
</dbReference>
<evidence type="ECO:0000313" key="3">
    <source>
        <dbReference type="Proteomes" id="UP000247233"/>
    </source>
</evidence>
<dbReference type="STRING" id="1448321.A0A317VVW3"/>
<feature type="region of interest" description="Disordered" evidence="1">
    <location>
        <begin position="116"/>
        <end position="170"/>
    </location>
</feature>
<evidence type="ECO:0000256" key="1">
    <source>
        <dbReference type="SAM" id="MobiDB-lite"/>
    </source>
</evidence>
<dbReference type="AlphaFoldDB" id="A0A317VVW3"/>
<dbReference type="RefSeq" id="XP_025397799.1">
    <property type="nucleotide sequence ID" value="XM_025548669.1"/>
</dbReference>